<dbReference type="EMBL" id="CP018800">
    <property type="protein sequence ID" value="ATX81597.1"/>
    <property type="molecule type" value="Genomic_DNA"/>
</dbReference>
<dbReference type="SUPFAM" id="SSF55174">
    <property type="entry name" value="Alpha-L RNA-binding motif"/>
    <property type="match status" value="1"/>
</dbReference>
<comment type="catalytic activity">
    <reaction evidence="3">
        <text>uridine(1911/1915/1917) in 23S rRNA = pseudouridine(1911/1915/1917) in 23S rRNA</text>
        <dbReference type="Rhea" id="RHEA:42524"/>
        <dbReference type="Rhea" id="RHEA-COMP:10097"/>
        <dbReference type="Rhea" id="RHEA-COMP:10098"/>
        <dbReference type="ChEBI" id="CHEBI:65314"/>
        <dbReference type="ChEBI" id="CHEBI:65315"/>
        <dbReference type="EC" id="5.4.99.23"/>
    </reaction>
</comment>
<evidence type="ECO:0000256" key="4">
    <source>
        <dbReference type="PIRSR" id="PIRSR606225-1"/>
    </source>
</evidence>
<dbReference type="PANTHER" id="PTHR21600:SF44">
    <property type="entry name" value="RIBOSOMAL LARGE SUBUNIT PSEUDOURIDINE SYNTHASE D"/>
    <property type="match status" value="1"/>
</dbReference>
<feature type="domain" description="Pseudouridine synthase RsuA/RluA-like" evidence="7">
    <location>
        <begin position="95"/>
        <end position="249"/>
    </location>
</feature>
<evidence type="ECO:0000256" key="6">
    <source>
        <dbReference type="RuleBase" id="RU362028"/>
    </source>
</evidence>
<dbReference type="Pfam" id="PF00849">
    <property type="entry name" value="PseudoU_synth_2"/>
    <property type="match status" value="1"/>
</dbReference>
<dbReference type="Gene3D" id="3.30.2350.10">
    <property type="entry name" value="Pseudouridine synthase"/>
    <property type="match status" value="1"/>
</dbReference>
<dbReference type="EC" id="5.4.99.-" evidence="6"/>
<evidence type="ECO:0000259" key="7">
    <source>
        <dbReference type="Pfam" id="PF00849"/>
    </source>
</evidence>
<protein>
    <recommendedName>
        <fullName evidence="6">Pseudouridine synthase</fullName>
        <ecNumber evidence="6">5.4.99.-</ecNumber>
    </recommendedName>
</protein>
<dbReference type="AlphaFoldDB" id="A0A2K8L2S7"/>
<keyword evidence="9" id="KW-1185">Reference proteome</keyword>
<dbReference type="PROSITE" id="PS50889">
    <property type="entry name" value="S4"/>
    <property type="match status" value="1"/>
</dbReference>
<dbReference type="InterPro" id="IPR036986">
    <property type="entry name" value="S4_RNA-bd_sf"/>
</dbReference>
<feature type="active site" evidence="4">
    <location>
        <position position="145"/>
    </location>
</feature>
<dbReference type="GO" id="GO:0160140">
    <property type="term" value="F:23S rRNA pseudouridine(1911/1915/1917) synthase activity"/>
    <property type="evidence" value="ECO:0007669"/>
    <property type="project" value="UniProtKB-EC"/>
</dbReference>
<dbReference type="NCBIfam" id="TIGR00005">
    <property type="entry name" value="rluA_subfam"/>
    <property type="match status" value="1"/>
</dbReference>
<dbReference type="InterPro" id="IPR020103">
    <property type="entry name" value="PsdUridine_synth_cat_dom_sf"/>
</dbReference>
<dbReference type="InterPro" id="IPR006145">
    <property type="entry name" value="PsdUridine_synth_RsuA/RluA"/>
</dbReference>
<evidence type="ECO:0000256" key="5">
    <source>
        <dbReference type="PROSITE-ProRule" id="PRU00182"/>
    </source>
</evidence>
<dbReference type="OrthoDB" id="5289274at2"/>
<proteinExistence type="inferred from homology"/>
<dbReference type="GO" id="GO:0000455">
    <property type="term" value="P:enzyme-directed rRNA pseudouridine synthesis"/>
    <property type="evidence" value="ECO:0007669"/>
    <property type="project" value="TreeGrafter"/>
</dbReference>
<dbReference type="PANTHER" id="PTHR21600">
    <property type="entry name" value="MITOCHONDRIAL RNA PSEUDOURIDINE SYNTHASE"/>
    <property type="match status" value="1"/>
</dbReference>
<evidence type="ECO:0000256" key="3">
    <source>
        <dbReference type="ARBA" id="ARBA00036882"/>
    </source>
</evidence>
<dbReference type="GO" id="GO:0003723">
    <property type="term" value="F:RNA binding"/>
    <property type="evidence" value="ECO:0007669"/>
    <property type="project" value="UniProtKB-KW"/>
</dbReference>
<dbReference type="RefSeq" id="WP_100265038.1">
    <property type="nucleotide sequence ID" value="NZ_CP018800.1"/>
</dbReference>
<dbReference type="CDD" id="cd02869">
    <property type="entry name" value="PseudoU_synth_RluA_like"/>
    <property type="match status" value="1"/>
</dbReference>
<keyword evidence="2 6" id="KW-0413">Isomerase</keyword>
<gene>
    <name evidence="8" type="ORF">Ga0123462_0727</name>
</gene>
<comment type="similarity">
    <text evidence="1 6">Belongs to the pseudouridine synthase RluA family.</text>
</comment>
<organism evidence="8 9">
    <name type="scientific">Mariprofundus ferrinatatus</name>
    <dbReference type="NCBI Taxonomy" id="1921087"/>
    <lineage>
        <taxon>Bacteria</taxon>
        <taxon>Pseudomonadati</taxon>
        <taxon>Pseudomonadota</taxon>
        <taxon>Candidatius Mariprofundia</taxon>
        <taxon>Mariprofundales</taxon>
        <taxon>Mariprofundaceae</taxon>
        <taxon>Mariprofundus</taxon>
    </lineage>
</organism>
<evidence type="ECO:0000256" key="2">
    <source>
        <dbReference type="ARBA" id="ARBA00023235"/>
    </source>
</evidence>
<evidence type="ECO:0000313" key="9">
    <source>
        <dbReference type="Proteomes" id="UP000231637"/>
    </source>
</evidence>
<evidence type="ECO:0000313" key="8">
    <source>
        <dbReference type="EMBL" id="ATX81597.1"/>
    </source>
</evidence>
<name>A0A2K8L2S7_9PROT</name>
<dbReference type="KEGG" id="mfn:Ga0123462_0727"/>
<accession>A0A2K8L2S7</accession>
<sequence length="324" mass="36071">MSIADPLHPLLVCVTSDQDGKRADAILASGSGLSRNHIQQLLKDGFIRDGNGCLFTQPSRRVREGEQFTIDLPPTKPLELSAEDIPLDILFEDEHLLVINKPAGMVVHPSHGHDQGTLVHALLHHCPNLPGINGVERPGIVHRLDKDTSGSLLIAKTEISHRRLTEMFAAHDLDRQYVAWCRGNPSWRVKRIELPVGRHPQQRQKMAVVTGGREAITDATVEHIFGPFSQLRLQLHTGRTHQIRVHLSHEKLPILGDPVYGRSYNPGSNIPEPTRGLICSLTRQALHAEVLAFKHPITDEALHFTAPLPDDLRRLSLALKQNYG</sequence>
<dbReference type="SUPFAM" id="SSF55120">
    <property type="entry name" value="Pseudouridine synthase"/>
    <property type="match status" value="1"/>
</dbReference>
<dbReference type="Gene3D" id="3.10.290.10">
    <property type="entry name" value="RNA-binding S4 domain"/>
    <property type="match status" value="1"/>
</dbReference>
<dbReference type="Proteomes" id="UP000231637">
    <property type="component" value="Chromosome"/>
</dbReference>
<comment type="function">
    <text evidence="6">Responsible for synthesis of pseudouridine from uracil.</text>
</comment>
<keyword evidence="5" id="KW-0694">RNA-binding</keyword>
<evidence type="ECO:0000256" key="1">
    <source>
        <dbReference type="ARBA" id="ARBA00010876"/>
    </source>
</evidence>
<dbReference type="InterPro" id="IPR050188">
    <property type="entry name" value="RluA_PseudoU_synthase"/>
</dbReference>
<reference evidence="8 9" key="1">
    <citation type="submission" date="2016-12" db="EMBL/GenBank/DDBJ databases">
        <title>Isolation and genomic insights into novel planktonic Zetaproteobacteria from stratified waters of the Chesapeake Bay.</title>
        <authorList>
            <person name="McAllister S.M."/>
            <person name="Kato S."/>
            <person name="Chan C.S."/>
            <person name="Chiu B.K."/>
            <person name="Field E.K."/>
        </authorList>
    </citation>
    <scope>NUCLEOTIDE SEQUENCE [LARGE SCALE GENOMIC DNA]</scope>
    <source>
        <strain evidence="8 9">CP-8</strain>
    </source>
</reference>
<comment type="catalytic activity">
    <reaction evidence="6">
        <text>a uridine in RNA = a pseudouridine in RNA</text>
        <dbReference type="Rhea" id="RHEA:48348"/>
        <dbReference type="Rhea" id="RHEA-COMP:12068"/>
        <dbReference type="Rhea" id="RHEA-COMP:12069"/>
        <dbReference type="ChEBI" id="CHEBI:65314"/>
        <dbReference type="ChEBI" id="CHEBI:65315"/>
    </reaction>
</comment>
<dbReference type="InterPro" id="IPR006225">
    <property type="entry name" value="PsdUridine_synth_RluC/D"/>
</dbReference>